<accession>A0A8S3SHR7</accession>
<dbReference type="PANTHER" id="PTHR33480:SF1">
    <property type="entry name" value="TYR RECOMBINASE DOMAIN-CONTAINING PROTEIN"/>
    <property type="match status" value="1"/>
</dbReference>
<dbReference type="OrthoDB" id="10055248at2759"/>
<dbReference type="EMBL" id="CAJPWZ010001634">
    <property type="protein sequence ID" value="CAG2219598.1"/>
    <property type="molecule type" value="Genomic_DNA"/>
</dbReference>
<comment type="caution">
    <text evidence="1">The sequence shown here is derived from an EMBL/GenBank/DDBJ whole genome shotgun (WGS) entry which is preliminary data.</text>
</comment>
<keyword evidence="2" id="KW-1185">Reference proteome</keyword>
<gene>
    <name evidence="1" type="ORF">MEDL_33132</name>
</gene>
<dbReference type="AlphaFoldDB" id="A0A8S3SHR7"/>
<reference evidence="1" key="1">
    <citation type="submission" date="2021-03" db="EMBL/GenBank/DDBJ databases">
        <authorList>
            <person name="Bekaert M."/>
        </authorList>
    </citation>
    <scope>NUCLEOTIDE SEQUENCE</scope>
</reference>
<proteinExistence type="predicted"/>
<dbReference type="Proteomes" id="UP000683360">
    <property type="component" value="Unassembled WGS sequence"/>
</dbReference>
<organism evidence="1 2">
    <name type="scientific">Mytilus edulis</name>
    <name type="common">Blue mussel</name>
    <dbReference type="NCBI Taxonomy" id="6550"/>
    <lineage>
        <taxon>Eukaryota</taxon>
        <taxon>Metazoa</taxon>
        <taxon>Spiralia</taxon>
        <taxon>Lophotrochozoa</taxon>
        <taxon>Mollusca</taxon>
        <taxon>Bivalvia</taxon>
        <taxon>Autobranchia</taxon>
        <taxon>Pteriomorphia</taxon>
        <taxon>Mytilida</taxon>
        <taxon>Mytiloidea</taxon>
        <taxon>Mytilidae</taxon>
        <taxon>Mytilinae</taxon>
        <taxon>Mytilus</taxon>
    </lineage>
</organism>
<dbReference type="PANTHER" id="PTHR33480">
    <property type="entry name" value="SET DOMAIN-CONTAINING PROTEIN-RELATED"/>
    <property type="match status" value="1"/>
</dbReference>
<evidence type="ECO:0000313" key="1">
    <source>
        <dbReference type="EMBL" id="CAG2219598.1"/>
    </source>
</evidence>
<protein>
    <submittedName>
        <fullName evidence="1">Uncharacterized protein</fullName>
    </submittedName>
</protein>
<sequence length="180" mass="20541">MIMISQTVKMKIKLLIWKNMEKYGACPGCLAWINLRSVKRHVKKCPASTGTYLSSQSKGTLILQSNVICGRIPSSAFQALIKEVFPIMKNEDTENVAKQDRLIINLGYQWMLRNKGNEIMRKYYTSSVMRLAARLLLALRHLDKSQKSLDEFLKPGNFELVVKAALRCCIPKNLLATHLR</sequence>
<evidence type="ECO:0000313" key="2">
    <source>
        <dbReference type="Proteomes" id="UP000683360"/>
    </source>
</evidence>
<name>A0A8S3SHR7_MYTED</name>